<name>A0A432YCA9_9GAMM</name>
<keyword evidence="2" id="KW-1185">Reference proteome</keyword>
<dbReference type="InterPro" id="IPR021607">
    <property type="entry name" value="DUF3224"/>
</dbReference>
<dbReference type="OrthoDB" id="69764at2"/>
<dbReference type="SUPFAM" id="SSF159238">
    <property type="entry name" value="SO1590-like"/>
    <property type="match status" value="1"/>
</dbReference>
<comment type="caution">
    <text evidence="1">The sequence shown here is derived from an EMBL/GenBank/DDBJ whole genome shotgun (WGS) entry which is preliminary data.</text>
</comment>
<dbReference type="Pfam" id="PF11528">
    <property type="entry name" value="DUF3224"/>
    <property type="match status" value="1"/>
</dbReference>
<dbReference type="RefSeq" id="WP_110572848.1">
    <property type="nucleotide sequence ID" value="NZ_PIPV01000001.1"/>
</dbReference>
<reference evidence="2" key="1">
    <citation type="journal article" date="2018" name="Front. Microbiol.">
        <title>Genome-Based Analysis Reveals the Taxonomy and Diversity of the Family Idiomarinaceae.</title>
        <authorList>
            <person name="Liu Y."/>
            <person name="Lai Q."/>
            <person name="Shao Z."/>
        </authorList>
    </citation>
    <scope>NUCLEOTIDE SEQUENCE [LARGE SCALE GENOMIC DNA]</scope>
    <source>
        <strain evidence="2">F23</strain>
    </source>
</reference>
<protein>
    <submittedName>
        <fullName evidence="1">DUF3224 domain-containing protein</fullName>
    </submittedName>
</protein>
<organism evidence="1 2">
    <name type="scientific">Idiomarina fontislapidosi</name>
    <dbReference type="NCBI Taxonomy" id="263723"/>
    <lineage>
        <taxon>Bacteria</taxon>
        <taxon>Pseudomonadati</taxon>
        <taxon>Pseudomonadota</taxon>
        <taxon>Gammaproteobacteria</taxon>
        <taxon>Alteromonadales</taxon>
        <taxon>Idiomarinaceae</taxon>
        <taxon>Idiomarina</taxon>
    </lineage>
</organism>
<gene>
    <name evidence="1" type="ORF">CWE25_00010</name>
</gene>
<dbReference type="Gene3D" id="2.40.350.10">
    <property type="entry name" value="SO1590-like"/>
    <property type="match status" value="1"/>
</dbReference>
<evidence type="ECO:0000313" key="1">
    <source>
        <dbReference type="EMBL" id="RUO58496.1"/>
    </source>
</evidence>
<proteinExistence type="predicted"/>
<evidence type="ECO:0000313" key="2">
    <source>
        <dbReference type="Proteomes" id="UP000287330"/>
    </source>
</evidence>
<dbReference type="AlphaFoldDB" id="A0A432YCA9"/>
<accession>A0A432YCA9</accession>
<dbReference type="Proteomes" id="UP000287330">
    <property type="component" value="Unassembled WGS sequence"/>
</dbReference>
<dbReference type="InterPro" id="IPR023159">
    <property type="entry name" value="SO1590-like_sf"/>
</dbReference>
<sequence>MKVSGEFQVKLEPMDFSAQGAEGITLGRMSIDKTFSGALDATSKGEMLSAMTPTEGSAGYVAIEQVTGSLSGKKGSFVLQHFGTMNRGKNRLVLEVVPDSGSGELTGLSGTMLIKIEGGKHFYEFEYEFTDR</sequence>
<dbReference type="EMBL" id="PIPV01000001">
    <property type="protein sequence ID" value="RUO58496.1"/>
    <property type="molecule type" value="Genomic_DNA"/>
</dbReference>